<dbReference type="EMBL" id="VTPC01091073">
    <property type="protein sequence ID" value="KAF2879781.1"/>
    <property type="molecule type" value="Genomic_DNA"/>
</dbReference>
<dbReference type="GO" id="GO:0008270">
    <property type="term" value="F:zinc ion binding"/>
    <property type="evidence" value="ECO:0007669"/>
    <property type="project" value="UniProtKB-KW"/>
</dbReference>
<feature type="compositionally biased region" description="Acidic residues" evidence="12">
    <location>
        <begin position="160"/>
        <end position="183"/>
    </location>
</feature>
<feature type="domain" description="C2H2-type" evidence="13">
    <location>
        <begin position="729"/>
        <end position="757"/>
    </location>
</feature>
<evidence type="ECO:0000259" key="13">
    <source>
        <dbReference type="PROSITE" id="PS50157"/>
    </source>
</evidence>
<keyword evidence="7" id="KW-0805">Transcription regulation</keyword>
<dbReference type="GO" id="GO:0005634">
    <property type="term" value="C:nucleus"/>
    <property type="evidence" value="ECO:0007669"/>
    <property type="project" value="UniProtKB-SubCell"/>
</dbReference>
<feature type="region of interest" description="Disordered" evidence="12">
    <location>
        <begin position="338"/>
        <end position="371"/>
    </location>
</feature>
<dbReference type="InterPro" id="IPR036236">
    <property type="entry name" value="Znf_C2H2_sf"/>
</dbReference>
<feature type="region of interest" description="Disordered" evidence="12">
    <location>
        <begin position="458"/>
        <end position="479"/>
    </location>
</feature>
<evidence type="ECO:0000256" key="1">
    <source>
        <dbReference type="ARBA" id="ARBA00004123"/>
    </source>
</evidence>
<dbReference type="GO" id="GO:0000978">
    <property type="term" value="F:RNA polymerase II cis-regulatory region sequence-specific DNA binding"/>
    <property type="evidence" value="ECO:0007669"/>
    <property type="project" value="TreeGrafter"/>
</dbReference>
<keyword evidence="9" id="KW-0804">Transcription</keyword>
<comment type="subcellular location">
    <subcellularLocation>
        <location evidence="1">Nucleus</location>
    </subcellularLocation>
</comment>
<evidence type="ECO:0000256" key="4">
    <source>
        <dbReference type="ARBA" id="ARBA00022737"/>
    </source>
</evidence>
<dbReference type="FunFam" id="3.30.160.60:FF:000100">
    <property type="entry name" value="Zinc finger 45-like"/>
    <property type="match status" value="1"/>
</dbReference>
<organism evidence="14 15">
    <name type="scientific">Ignelater luminosus</name>
    <name type="common">Cucubano</name>
    <name type="synonym">Pyrophorus luminosus</name>
    <dbReference type="NCBI Taxonomy" id="2038154"/>
    <lineage>
        <taxon>Eukaryota</taxon>
        <taxon>Metazoa</taxon>
        <taxon>Ecdysozoa</taxon>
        <taxon>Arthropoda</taxon>
        <taxon>Hexapoda</taxon>
        <taxon>Insecta</taxon>
        <taxon>Pterygota</taxon>
        <taxon>Neoptera</taxon>
        <taxon>Endopterygota</taxon>
        <taxon>Coleoptera</taxon>
        <taxon>Polyphaga</taxon>
        <taxon>Elateriformia</taxon>
        <taxon>Elateroidea</taxon>
        <taxon>Elateridae</taxon>
        <taxon>Agrypninae</taxon>
        <taxon>Pyrophorini</taxon>
        <taxon>Ignelater</taxon>
    </lineage>
</organism>
<feature type="compositionally biased region" description="Basic and acidic residues" evidence="12">
    <location>
        <begin position="283"/>
        <end position="311"/>
    </location>
</feature>
<feature type="region of interest" description="Disordered" evidence="12">
    <location>
        <begin position="133"/>
        <end position="319"/>
    </location>
</feature>
<keyword evidence="4" id="KW-0677">Repeat</keyword>
<reference evidence="14" key="1">
    <citation type="submission" date="2019-08" db="EMBL/GenBank/DDBJ databases">
        <title>The genome of the North American firefly Photinus pyralis.</title>
        <authorList>
            <consortium name="Photinus pyralis genome working group"/>
            <person name="Fallon T.R."/>
            <person name="Sander Lower S.E."/>
            <person name="Weng J.-K."/>
        </authorList>
    </citation>
    <scope>NUCLEOTIDE SEQUENCE</scope>
    <source>
        <strain evidence="14">TRF0915ILg1</strain>
        <tissue evidence="14">Whole body</tissue>
    </source>
</reference>
<evidence type="ECO:0000256" key="10">
    <source>
        <dbReference type="ARBA" id="ARBA00023242"/>
    </source>
</evidence>
<keyword evidence="5 11" id="KW-0863">Zinc-finger</keyword>
<feature type="domain" description="C2H2-type" evidence="13">
    <location>
        <begin position="757"/>
        <end position="789"/>
    </location>
</feature>
<gene>
    <name evidence="14" type="ORF">ILUMI_26386</name>
</gene>
<feature type="domain" description="C2H2-type" evidence="13">
    <location>
        <begin position="993"/>
        <end position="1020"/>
    </location>
</feature>
<feature type="domain" description="C2H2-type" evidence="13">
    <location>
        <begin position="837"/>
        <end position="863"/>
    </location>
</feature>
<proteinExistence type="inferred from homology"/>
<keyword evidence="6" id="KW-0862">Zinc</keyword>
<evidence type="ECO:0000313" key="15">
    <source>
        <dbReference type="Proteomes" id="UP000801492"/>
    </source>
</evidence>
<comment type="caution">
    <text evidence="14">The sequence shown here is derived from an EMBL/GenBank/DDBJ whole genome shotgun (WGS) entry which is preliminary data.</text>
</comment>
<dbReference type="PROSITE" id="PS50157">
    <property type="entry name" value="ZINC_FINGER_C2H2_2"/>
    <property type="match status" value="7"/>
</dbReference>
<dbReference type="PANTHER" id="PTHR24384:SF189">
    <property type="entry name" value="C2H2-TYPE DOMAIN-CONTAINING PROTEIN-RELATED"/>
    <property type="match status" value="1"/>
</dbReference>
<feature type="domain" description="C2H2-type" evidence="13">
    <location>
        <begin position="864"/>
        <end position="891"/>
    </location>
</feature>
<evidence type="ECO:0000256" key="5">
    <source>
        <dbReference type="ARBA" id="ARBA00022771"/>
    </source>
</evidence>
<evidence type="ECO:0000256" key="11">
    <source>
        <dbReference type="PROSITE-ProRule" id="PRU00042"/>
    </source>
</evidence>
<evidence type="ECO:0000256" key="6">
    <source>
        <dbReference type="ARBA" id="ARBA00022833"/>
    </source>
</evidence>
<evidence type="ECO:0000256" key="2">
    <source>
        <dbReference type="ARBA" id="ARBA00006991"/>
    </source>
</evidence>
<dbReference type="SMART" id="SM00355">
    <property type="entry name" value="ZnF_C2H2"/>
    <property type="match status" value="18"/>
</dbReference>
<dbReference type="InterPro" id="IPR013087">
    <property type="entry name" value="Znf_C2H2_type"/>
</dbReference>
<keyword evidence="10" id="KW-0539">Nucleus</keyword>
<dbReference type="Proteomes" id="UP000801492">
    <property type="component" value="Unassembled WGS sequence"/>
</dbReference>
<comment type="similarity">
    <text evidence="2">Belongs to the krueppel C2H2-type zinc-finger protein family.</text>
</comment>
<feature type="compositionally biased region" description="Basic and acidic residues" evidence="12">
    <location>
        <begin position="133"/>
        <end position="152"/>
    </location>
</feature>
<dbReference type="GO" id="GO:0000981">
    <property type="term" value="F:DNA-binding transcription factor activity, RNA polymerase II-specific"/>
    <property type="evidence" value="ECO:0007669"/>
    <property type="project" value="TreeGrafter"/>
</dbReference>
<evidence type="ECO:0000313" key="14">
    <source>
        <dbReference type="EMBL" id="KAF2879781.1"/>
    </source>
</evidence>
<keyword evidence="8" id="KW-0238">DNA-binding</keyword>
<feature type="domain" description="C2H2-type" evidence="13">
    <location>
        <begin position="908"/>
        <end position="935"/>
    </location>
</feature>
<sequence>MIGDFDDDTHYCLKCHSTIIGLDNYVNHRKSRCGKDLNNTQEPKPDIVSPQLLQPESDEPFSLKADDFFSSLELQSSAKRLSNPTSGGKSFSGVLTRSKASAVIQASSSGKDSYNYLESSKNESNEWMSDHHKEIENDSSHNSRNPIKKEDPPTIQVYADSEEESDEYDYEEDDSDYEDEDENHDVPPRSFTGGKWKPTSSPVQWLRPGSSNEDRDWNAPPPHYTGAKWKPSWKPTKLDNTHLQPEQSGGKWKSTSPKENYDVPPPTFTGSKWTPSKMLSKNEVSDTKGKFKSRSDNKWQYDNEPPPEHTKGKWKPTALPNRHNETELQASSYSKQLLNKNHVEDSTPPPSYTKGKWKPPTQSDNPERTRNVGKWMSRMQSVSTKTETEVSPFRKSSGTVQYWCGPCNRRLASKIVYERHLKSELHFKRTLHDREFDDSSYLNINFVTNKRTASKSNEYCSRTDVEDTEDNNSDNKTPTSSKVRRKIFVTCDVCKSRVNSQLMGKHLISHYHCRKGDISLPESRKMVLENIHSIILQSPYQCSPCKFYCNTHEWFLQHWLSNDHKDIVLNSQSFFWCSVCKFQSKNSDLMYDHLISEEHNEIISMINRSVPVIIKKITPIKCVTCDQQFLFNIQLRKHCEKENHSHGLTSSDVYQSKYNCDQCDAVLKSRIALQRHQILKHNKKFYICSVCSLNFENITEAKRHRSTPEHRCALLEMRQKQGLEKPVCKTCQYCSKNFENIIKLKEHLKESHPEQNHSCPHCGKVFTISQDLTVHIRNKACSFEDGETKTNSCDQCQFKTDSTSEILFHKVLHGEPYLMYPEDQEETSLEKRPIPQYKCPICEKFFVKSSLRCHLRLHTKERPFVCSLCNAGFVRKNNWMLHMRNHDKKNIRKLEKVNQSVEYGDRPFLCSTCGASFKKRSVLQQHMTRHTGKSIKCTQSGCVFSARFPAELKAHLLTHSDNKPYACEHCSYRGKTKQQLDRHMTIHEDAKKYRCPQCSFTSRLASHLKRHLRLHTGAKPFVCPHCDYCCNNLENLRKHVLATSKHPGKCIYECKFCQGDSFETNFAKDFKVHLVTKHPETFVSGREAATYVAGIYEAVNDGTSVQGLLDGDDKDRNSQKVVLQADEALSQFQDAIPTSTASNSNIGSAVLLTSVTTQDSSEHKMQDELFPMLIVSKDVVCIENPSEAWNIGGSYDVEESGSLVPFHSEGETLFHEHFQ</sequence>
<feature type="compositionally biased region" description="Polar residues" evidence="12">
    <location>
        <begin position="268"/>
        <end position="279"/>
    </location>
</feature>
<keyword evidence="15" id="KW-1185">Reference proteome</keyword>
<dbReference type="Pfam" id="PF00096">
    <property type="entry name" value="zf-C2H2"/>
    <property type="match status" value="3"/>
</dbReference>
<protein>
    <recommendedName>
        <fullName evidence="13">C2H2-type domain-containing protein</fullName>
    </recommendedName>
</protein>
<feature type="domain" description="C2H2-type" evidence="13">
    <location>
        <begin position="965"/>
        <end position="992"/>
    </location>
</feature>
<dbReference type="InterPro" id="IPR050752">
    <property type="entry name" value="C2H2-ZF_domain"/>
</dbReference>
<dbReference type="InterPro" id="IPR003604">
    <property type="entry name" value="Matrin/U1-like-C_Znf_C2H2"/>
</dbReference>
<dbReference type="OrthoDB" id="7788172at2759"/>
<dbReference type="SUPFAM" id="SSF57667">
    <property type="entry name" value="beta-beta-alpha zinc fingers"/>
    <property type="match status" value="7"/>
</dbReference>
<dbReference type="Gene3D" id="3.30.160.60">
    <property type="entry name" value="Classic Zinc Finger"/>
    <property type="match status" value="9"/>
</dbReference>
<dbReference type="AlphaFoldDB" id="A0A8K0FYQ1"/>
<accession>A0A8K0FYQ1</accession>
<dbReference type="PANTHER" id="PTHR24384">
    <property type="entry name" value="FINGER PUTATIVE TRANSCRIPTION FACTOR FAMILY-RELATED"/>
    <property type="match status" value="1"/>
</dbReference>
<feature type="compositionally biased region" description="Polar residues" evidence="12">
    <location>
        <begin position="241"/>
        <end position="258"/>
    </location>
</feature>
<dbReference type="FunFam" id="3.30.160.60:FF:000075">
    <property type="entry name" value="Putative zinc finger protein 536"/>
    <property type="match status" value="1"/>
</dbReference>
<evidence type="ECO:0000256" key="12">
    <source>
        <dbReference type="SAM" id="MobiDB-lite"/>
    </source>
</evidence>
<evidence type="ECO:0000256" key="8">
    <source>
        <dbReference type="ARBA" id="ARBA00023125"/>
    </source>
</evidence>
<evidence type="ECO:0000256" key="3">
    <source>
        <dbReference type="ARBA" id="ARBA00022723"/>
    </source>
</evidence>
<evidence type="ECO:0000256" key="9">
    <source>
        <dbReference type="ARBA" id="ARBA00023163"/>
    </source>
</evidence>
<name>A0A8K0FYQ1_IGNLU</name>
<dbReference type="SMART" id="SM00451">
    <property type="entry name" value="ZnF_U1"/>
    <property type="match status" value="5"/>
</dbReference>
<dbReference type="FunFam" id="3.30.160.60:FF:001370">
    <property type="entry name" value="Zinc finger protein"/>
    <property type="match status" value="1"/>
</dbReference>
<dbReference type="PROSITE" id="PS00028">
    <property type="entry name" value="ZINC_FINGER_C2H2_1"/>
    <property type="match status" value="7"/>
</dbReference>
<evidence type="ECO:0000256" key="7">
    <source>
        <dbReference type="ARBA" id="ARBA00023015"/>
    </source>
</evidence>
<keyword evidence="3" id="KW-0479">Metal-binding</keyword>